<dbReference type="Proteomes" id="UP000006727">
    <property type="component" value="Chromosome 8"/>
</dbReference>
<dbReference type="PaxDb" id="3218-PP1S388_24V6.1"/>
<gene>
    <name evidence="2" type="ORF">PHYPA_011970</name>
</gene>
<evidence type="ECO:0000259" key="1">
    <source>
        <dbReference type="Pfam" id="PF01693"/>
    </source>
</evidence>
<dbReference type="STRING" id="3218.A0A2K1K8H1"/>
<reference evidence="2 4" key="1">
    <citation type="journal article" date="2008" name="Science">
        <title>The Physcomitrella genome reveals evolutionary insights into the conquest of land by plants.</title>
        <authorList>
            <person name="Rensing S."/>
            <person name="Lang D."/>
            <person name="Zimmer A."/>
            <person name="Terry A."/>
            <person name="Salamov A."/>
            <person name="Shapiro H."/>
            <person name="Nishiyama T."/>
            <person name="Perroud P.-F."/>
            <person name="Lindquist E."/>
            <person name="Kamisugi Y."/>
            <person name="Tanahashi T."/>
            <person name="Sakakibara K."/>
            <person name="Fujita T."/>
            <person name="Oishi K."/>
            <person name="Shin-I T."/>
            <person name="Kuroki Y."/>
            <person name="Toyoda A."/>
            <person name="Suzuki Y."/>
            <person name="Hashimoto A."/>
            <person name="Yamaguchi K."/>
            <person name="Sugano A."/>
            <person name="Kohara Y."/>
            <person name="Fujiyama A."/>
            <person name="Anterola A."/>
            <person name="Aoki S."/>
            <person name="Ashton N."/>
            <person name="Barbazuk W.B."/>
            <person name="Barker E."/>
            <person name="Bennetzen J."/>
            <person name="Bezanilla M."/>
            <person name="Blankenship R."/>
            <person name="Cho S.H."/>
            <person name="Dutcher S."/>
            <person name="Estelle M."/>
            <person name="Fawcett J.A."/>
            <person name="Gundlach H."/>
            <person name="Hanada K."/>
            <person name="Heyl A."/>
            <person name="Hicks K.A."/>
            <person name="Hugh J."/>
            <person name="Lohr M."/>
            <person name="Mayer K."/>
            <person name="Melkozernov A."/>
            <person name="Murata T."/>
            <person name="Nelson D."/>
            <person name="Pils B."/>
            <person name="Prigge M."/>
            <person name="Reiss B."/>
            <person name="Renner T."/>
            <person name="Rombauts S."/>
            <person name="Rushton P."/>
            <person name="Sanderfoot A."/>
            <person name="Schween G."/>
            <person name="Shiu S.-H."/>
            <person name="Stueber K."/>
            <person name="Theodoulou F.L."/>
            <person name="Tu H."/>
            <person name="Van de Peer Y."/>
            <person name="Verrier P.J."/>
            <person name="Waters E."/>
            <person name="Wood A."/>
            <person name="Yang L."/>
            <person name="Cove D."/>
            <person name="Cuming A."/>
            <person name="Hasebe M."/>
            <person name="Lucas S."/>
            <person name="Mishler D.B."/>
            <person name="Reski R."/>
            <person name="Grigoriev I."/>
            <person name="Quatrano R.S."/>
            <person name="Boore J.L."/>
        </authorList>
    </citation>
    <scope>NUCLEOTIDE SEQUENCE [LARGE SCALE GENOMIC DNA]</scope>
    <source>
        <strain evidence="3 4">cv. Gransden 2004</strain>
    </source>
</reference>
<dbReference type="InParanoid" id="A0A2K1K8H1"/>
<dbReference type="InterPro" id="IPR011320">
    <property type="entry name" value="RNase_H1_N"/>
</dbReference>
<feature type="domain" description="Ribonuclease H1 N-terminal" evidence="1">
    <location>
        <begin position="21"/>
        <end position="63"/>
    </location>
</feature>
<reference evidence="2 4" key="2">
    <citation type="journal article" date="2018" name="Plant J.">
        <title>The Physcomitrella patens chromosome-scale assembly reveals moss genome structure and evolution.</title>
        <authorList>
            <person name="Lang D."/>
            <person name="Ullrich K.K."/>
            <person name="Murat F."/>
            <person name="Fuchs J."/>
            <person name="Jenkins J."/>
            <person name="Haas F.B."/>
            <person name="Piednoel M."/>
            <person name="Gundlach H."/>
            <person name="Van Bel M."/>
            <person name="Meyberg R."/>
            <person name="Vives C."/>
            <person name="Morata J."/>
            <person name="Symeonidi A."/>
            <person name="Hiss M."/>
            <person name="Muchero W."/>
            <person name="Kamisugi Y."/>
            <person name="Saleh O."/>
            <person name="Blanc G."/>
            <person name="Decker E.L."/>
            <person name="van Gessel N."/>
            <person name="Grimwood J."/>
            <person name="Hayes R.D."/>
            <person name="Graham S.W."/>
            <person name="Gunter L.E."/>
            <person name="McDaniel S.F."/>
            <person name="Hoernstein S.N.W."/>
            <person name="Larsson A."/>
            <person name="Li F.W."/>
            <person name="Perroud P.F."/>
            <person name="Phillips J."/>
            <person name="Ranjan P."/>
            <person name="Rokshar D.S."/>
            <person name="Rothfels C.J."/>
            <person name="Schneider L."/>
            <person name="Shu S."/>
            <person name="Stevenson D.W."/>
            <person name="Thummler F."/>
            <person name="Tillich M."/>
            <person name="Villarreal Aguilar J.C."/>
            <person name="Widiez T."/>
            <person name="Wong G.K."/>
            <person name="Wymore A."/>
            <person name="Zhang Y."/>
            <person name="Zimmer A.D."/>
            <person name="Quatrano R.S."/>
            <person name="Mayer K.F.X."/>
            <person name="Goodstein D."/>
            <person name="Casacuberta J.M."/>
            <person name="Vandepoele K."/>
            <person name="Reski R."/>
            <person name="Cuming A.C."/>
            <person name="Tuskan G.A."/>
            <person name="Maumus F."/>
            <person name="Salse J."/>
            <person name="Schmutz J."/>
            <person name="Rensing S.A."/>
        </authorList>
    </citation>
    <scope>NUCLEOTIDE SEQUENCE [LARGE SCALE GENOMIC DNA]</scope>
    <source>
        <strain evidence="3 4">cv. Gransden 2004</strain>
    </source>
</reference>
<evidence type="ECO:0000313" key="4">
    <source>
        <dbReference type="Proteomes" id="UP000006727"/>
    </source>
</evidence>
<dbReference type="Gramene" id="Pp3c8_23460V3.1">
    <property type="protein sequence ID" value="PAC:32965838.CDS.1"/>
    <property type="gene ID" value="Pp3c8_23460"/>
</dbReference>
<dbReference type="Gene3D" id="3.40.970.10">
    <property type="entry name" value="Ribonuclease H1, N-terminal domain"/>
    <property type="match status" value="1"/>
</dbReference>
<protein>
    <recommendedName>
        <fullName evidence="1">Ribonuclease H1 N-terminal domain-containing protein</fullName>
    </recommendedName>
</protein>
<accession>A0A2K1K8H1</accession>
<dbReference type="EMBL" id="ABEU02000008">
    <property type="protein sequence ID" value="PNR50073.1"/>
    <property type="molecule type" value="Genomic_DNA"/>
</dbReference>
<keyword evidence="4" id="KW-1185">Reference proteome</keyword>
<sequence length="67" mass="7744">MSSGRMSTVKKPDEVIGRERYHVVRCGRRPSAYLSWTKCRKQVDGFRGAEHRVFKVLAEAEEFVSEV</sequence>
<dbReference type="InterPro" id="IPR009027">
    <property type="entry name" value="Ribosomal_bL9/RNase_H1_N"/>
</dbReference>
<evidence type="ECO:0000313" key="3">
    <source>
        <dbReference type="EnsemblPlants" id="PAC:32965838.CDS.1"/>
    </source>
</evidence>
<reference evidence="3" key="3">
    <citation type="submission" date="2020-12" db="UniProtKB">
        <authorList>
            <consortium name="EnsemblPlants"/>
        </authorList>
    </citation>
    <scope>IDENTIFICATION</scope>
</reference>
<dbReference type="AlphaFoldDB" id="A0A2K1K8H1"/>
<name>A0A2K1K8H1_PHYPA</name>
<dbReference type="Pfam" id="PF01693">
    <property type="entry name" value="Cauli_VI"/>
    <property type="match status" value="1"/>
</dbReference>
<evidence type="ECO:0000313" key="2">
    <source>
        <dbReference type="EMBL" id="PNR50073.1"/>
    </source>
</evidence>
<dbReference type="EnsemblPlants" id="Pp3c8_23460V3.1">
    <property type="protein sequence ID" value="PAC:32965838.CDS.1"/>
    <property type="gene ID" value="Pp3c8_23460"/>
</dbReference>
<proteinExistence type="predicted"/>
<dbReference type="SUPFAM" id="SSF55658">
    <property type="entry name" value="L9 N-domain-like"/>
    <property type="match status" value="1"/>
</dbReference>
<organism evidence="2">
    <name type="scientific">Physcomitrium patens</name>
    <name type="common">Spreading-leaved earth moss</name>
    <name type="synonym">Physcomitrella patens</name>
    <dbReference type="NCBI Taxonomy" id="3218"/>
    <lineage>
        <taxon>Eukaryota</taxon>
        <taxon>Viridiplantae</taxon>
        <taxon>Streptophyta</taxon>
        <taxon>Embryophyta</taxon>
        <taxon>Bryophyta</taxon>
        <taxon>Bryophytina</taxon>
        <taxon>Bryopsida</taxon>
        <taxon>Funariidae</taxon>
        <taxon>Funariales</taxon>
        <taxon>Funariaceae</taxon>
        <taxon>Physcomitrium</taxon>
    </lineage>
</organism>
<dbReference type="InterPro" id="IPR037056">
    <property type="entry name" value="RNase_H1_N_sf"/>
</dbReference>